<feature type="compositionally biased region" description="Low complexity" evidence="1">
    <location>
        <begin position="489"/>
        <end position="503"/>
    </location>
</feature>
<dbReference type="GeneID" id="54556354"/>
<feature type="compositionally biased region" description="Low complexity" evidence="1">
    <location>
        <begin position="352"/>
        <end position="364"/>
    </location>
</feature>
<proteinExistence type="predicted"/>
<reference evidence="2" key="1">
    <citation type="journal article" date="2020" name="Stud. Mycol.">
        <title>101 Dothideomycetes genomes: a test case for predicting lifestyles and emergence of pathogens.</title>
        <authorList>
            <person name="Haridas S."/>
            <person name="Albert R."/>
            <person name="Binder M."/>
            <person name="Bloem J."/>
            <person name="Labutti K."/>
            <person name="Salamov A."/>
            <person name="Andreopoulos B."/>
            <person name="Baker S."/>
            <person name="Barry K."/>
            <person name="Bills G."/>
            <person name="Bluhm B."/>
            <person name="Cannon C."/>
            <person name="Castanera R."/>
            <person name="Culley D."/>
            <person name="Daum C."/>
            <person name="Ezra D."/>
            <person name="Gonzalez J."/>
            <person name="Henrissat B."/>
            <person name="Kuo A."/>
            <person name="Liang C."/>
            <person name="Lipzen A."/>
            <person name="Lutzoni F."/>
            <person name="Magnuson J."/>
            <person name="Mondo S."/>
            <person name="Nolan M."/>
            <person name="Ohm R."/>
            <person name="Pangilinan J."/>
            <person name="Park H.-J."/>
            <person name="Ramirez L."/>
            <person name="Alfaro M."/>
            <person name="Sun H."/>
            <person name="Tritt A."/>
            <person name="Yoshinaga Y."/>
            <person name="Zwiers L.-H."/>
            <person name="Turgeon B."/>
            <person name="Goodwin S."/>
            <person name="Spatafora J."/>
            <person name="Crous P."/>
            <person name="Grigoriev I."/>
        </authorList>
    </citation>
    <scope>NUCLEOTIDE SEQUENCE</scope>
    <source>
        <strain evidence="2">CBS 379.55</strain>
    </source>
</reference>
<gene>
    <name evidence="2" type="ORF">EI97DRAFT_88106</name>
</gene>
<feature type="compositionally biased region" description="Basic and acidic residues" evidence="1">
    <location>
        <begin position="149"/>
        <end position="163"/>
    </location>
</feature>
<accession>A0A6A6JHH3</accession>
<dbReference type="Proteomes" id="UP000800097">
    <property type="component" value="Unassembled WGS sequence"/>
</dbReference>
<feature type="compositionally biased region" description="Basic and acidic residues" evidence="1">
    <location>
        <begin position="77"/>
        <end position="104"/>
    </location>
</feature>
<keyword evidence="3" id="KW-1185">Reference proteome</keyword>
<feature type="compositionally biased region" description="Polar residues" evidence="1">
    <location>
        <begin position="51"/>
        <end position="75"/>
    </location>
</feature>
<sequence>MAVTSTHQLQSIPHLTPPSSSHGGGGMWDLAVPLSEMKQPYGDHIPDDEPPTQQLSSRQPLNSRQNGSHHASPSDTLDPRPFRGEDGTHLQRNHPHETHTKENDFAANGDDFDGVLAPEVGKPRSRNTSQTRQKRDRKRKDPAGGQLDEIEKNNDYWIHRDKLKEIESRELIEAGLRVGRASRSNSRSQSASRAARSRKDSEVTDPMNSGDDQPGHRRMVSPVLAEAEEGIAEDNTHWDLRTPEEIAAEREAIFATRTTHLVRPSTSRIPIAKTSPAPVPTTFVERDAPLPRSRKGSANLTGDAIAANGARVRSGSVSSQVLLDDFKPSRPSEEILRAQQNASTPTSPAPSSPTKAKTPAKPTPVSGARKASAQKSTPQTKQRTTSATSSGKRPGTSGGMPRPTTSHNRPEGEAPWIATMYKPDPMLPPDQQIIPTHAKRMQQEQWETEGKTGTIYDRDFRLLNAQEIKDKRASQIQPLDLKDLKQLQDDQQWPLPSPTKTTAPPAPESIDTNVRSPTNEGGNYKLTPTIPQSPRAPSRAASRTDVRPGTSGMAPKPTDVIRLPEPPTDGEKKKKRCMCIVM</sequence>
<feature type="region of interest" description="Disordered" evidence="1">
    <location>
        <begin position="1"/>
        <end position="163"/>
    </location>
</feature>
<evidence type="ECO:0000313" key="2">
    <source>
        <dbReference type="EMBL" id="KAF2275096.1"/>
    </source>
</evidence>
<feature type="compositionally biased region" description="Polar residues" evidence="1">
    <location>
        <begin position="1"/>
        <end position="21"/>
    </location>
</feature>
<dbReference type="RefSeq" id="XP_033652635.1">
    <property type="nucleotide sequence ID" value="XM_033803179.1"/>
</dbReference>
<feature type="compositionally biased region" description="Polar residues" evidence="1">
    <location>
        <begin position="373"/>
        <end position="391"/>
    </location>
</feature>
<name>A0A6A6JHH3_WESOR</name>
<evidence type="ECO:0000313" key="3">
    <source>
        <dbReference type="Proteomes" id="UP000800097"/>
    </source>
</evidence>
<dbReference type="AlphaFoldDB" id="A0A6A6JHH3"/>
<feature type="region of interest" description="Disordered" evidence="1">
    <location>
        <begin position="176"/>
        <end position="242"/>
    </location>
</feature>
<protein>
    <submittedName>
        <fullName evidence="2">Uncharacterized protein</fullName>
    </submittedName>
</protein>
<feature type="compositionally biased region" description="Basic and acidic residues" evidence="1">
    <location>
        <begin position="324"/>
        <end position="336"/>
    </location>
</feature>
<feature type="region of interest" description="Disordered" evidence="1">
    <location>
        <begin position="263"/>
        <end position="432"/>
    </location>
</feature>
<dbReference type="EMBL" id="ML986499">
    <property type="protein sequence ID" value="KAF2275096.1"/>
    <property type="molecule type" value="Genomic_DNA"/>
</dbReference>
<dbReference type="OrthoDB" id="10249311at2759"/>
<feature type="region of interest" description="Disordered" evidence="1">
    <location>
        <begin position="438"/>
        <end position="457"/>
    </location>
</feature>
<feature type="compositionally biased region" description="Polar residues" evidence="1">
    <location>
        <begin position="510"/>
        <end position="521"/>
    </location>
</feature>
<feature type="region of interest" description="Disordered" evidence="1">
    <location>
        <begin position="470"/>
        <end position="576"/>
    </location>
</feature>
<organism evidence="2 3">
    <name type="scientific">Westerdykella ornata</name>
    <dbReference type="NCBI Taxonomy" id="318751"/>
    <lineage>
        <taxon>Eukaryota</taxon>
        <taxon>Fungi</taxon>
        <taxon>Dikarya</taxon>
        <taxon>Ascomycota</taxon>
        <taxon>Pezizomycotina</taxon>
        <taxon>Dothideomycetes</taxon>
        <taxon>Pleosporomycetidae</taxon>
        <taxon>Pleosporales</taxon>
        <taxon>Sporormiaceae</taxon>
        <taxon>Westerdykella</taxon>
    </lineage>
</organism>
<evidence type="ECO:0000256" key="1">
    <source>
        <dbReference type="SAM" id="MobiDB-lite"/>
    </source>
</evidence>
<feature type="compositionally biased region" description="Low complexity" evidence="1">
    <location>
        <begin position="181"/>
        <end position="194"/>
    </location>
</feature>